<evidence type="ECO:0000313" key="8">
    <source>
        <dbReference type="Proteomes" id="UP001368654"/>
    </source>
</evidence>
<organism evidence="7 8">
    <name type="scientific">Microbacterium marmarense</name>
    <dbReference type="NCBI Taxonomy" id="3122051"/>
    <lineage>
        <taxon>Bacteria</taxon>
        <taxon>Bacillati</taxon>
        <taxon>Actinomycetota</taxon>
        <taxon>Actinomycetes</taxon>
        <taxon>Micrococcales</taxon>
        <taxon>Microbacteriaceae</taxon>
        <taxon>Microbacterium</taxon>
    </lineage>
</organism>
<dbReference type="InterPro" id="IPR050406">
    <property type="entry name" value="FGGY_Carb_Kinase"/>
</dbReference>
<dbReference type="RefSeq" id="WP_337339057.1">
    <property type="nucleotide sequence ID" value="NZ_JBBDGL010000005.1"/>
</dbReference>
<evidence type="ECO:0000259" key="6">
    <source>
        <dbReference type="Pfam" id="PF02782"/>
    </source>
</evidence>
<evidence type="ECO:0000313" key="7">
    <source>
        <dbReference type="EMBL" id="MEJ1156628.1"/>
    </source>
</evidence>
<keyword evidence="2" id="KW-0859">Xylose metabolism</keyword>
<gene>
    <name evidence="7" type="ORF">WDU96_13540</name>
</gene>
<dbReference type="EMBL" id="JBBDGL010000005">
    <property type="protein sequence ID" value="MEJ1156628.1"/>
    <property type="molecule type" value="Genomic_DNA"/>
</dbReference>
<dbReference type="InterPro" id="IPR043129">
    <property type="entry name" value="ATPase_NBD"/>
</dbReference>
<protein>
    <submittedName>
        <fullName evidence="7">FGGY-family carbohydrate kinase</fullName>
    </submittedName>
</protein>
<feature type="domain" description="Carbohydrate kinase FGGY N-terminal" evidence="5">
    <location>
        <begin position="5"/>
        <end position="113"/>
    </location>
</feature>
<dbReference type="SUPFAM" id="SSF53067">
    <property type="entry name" value="Actin-like ATPase domain"/>
    <property type="match status" value="2"/>
</dbReference>
<evidence type="ECO:0000256" key="4">
    <source>
        <dbReference type="ARBA" id="ARBA00022777"/>
    </source>
</evidence>
<evidence type="ECO:0000256" key="3">
    <source>
        <dbReference type="ARBA" id="ARBA00022679"/>
    </source>
</evidence>
<evidence type="ECO:0000259" key="5">
    <source>
        <dbReference type="Pfam" id="PF00370"/>
    </source>
</evidence>
<proteinExistence type="inferred from homology"/>
<dbReference type="PANTHER" id="PTHR43095">
    <property type="entry name" value="SUGAR KINASE"/>
    <property type="match status" value="1"/>
</dbReference>
<dbReference type="InterPro" id="IPR018485">
    <property type="entry name" value="FGGY_C"/>
</dbReference>
<name>A0ABU8LWJ5_9MICO</name>
<comment type="caution">
    <text evidence="7">The sequence shown here is derived from an EMBL/GenBank/DDBJ whole genome shotgun (WGS) entry which is preliminary data.</text>
</comment>
<dbReference type="InterPro" id="IPR000577">
    <property type="entry name" value="Carb_kinase_FGGY"/>
</dbReference>
<accession>A0ABU8LWJ5</accession>
<dbReference type="GO" id="GO:0016301">
    <property type="term" value="F:kinase activity"/>
    <property type="evidence" value="ECO:0007669"/>
    <property type="project" value="UniProtKB-KW"/>
</dbReference>
<dbReference type="InterPro" id="IPR018484">
    <property type="entry name" value="FGGY_N"/>
</dbReference>
<feature type="domain" description="Carbohydrate kinase FGGY N-terminal" evidence="5">
    <location>
        <begin position="114"/>
        <end position="216"/>
    </location>
</feature>
<keyword evidence="8" id="KW-1185">Reference proteome</keyword>
<dbReference type="Pfam" id="PF00370">
    <property type="entry name" value="FGGY_N"/>
    <property type="match status" value="2"/>
</dbReference>
<keyword evidence="2" id="KW-0119">Carbohydrate metabolism</keyword>
<feature type="domain" description="Carbohydrate kinase FGGY C-terminal" evidence="6">
    <location>
        <begin position="226"/>
        <end position="420"/>
    </location>
</feature>
<dbReference type="PIRSF" id="PIRSF000538">
    <property type="entry name" value="GlpK"/>
    <property type="match status" value="1"/>
</dbReference>
<sequence>MTTKYIIGIDGGSQSSKVVIFGTDGRIVCEASEALAPMYTPRPGVAEHPDDDLYDTIVAAARRVMTMFEGDPADIVGVGLCTIRCCRALVRENGMLAAPVQSWMDHRLSKPYEHTNDDVAYVTTTSGYLMGRLTGSLTDTAANYIGPWPMDVQTWEWFDDPATFDSFNVPRAMLYELQMPGDIGGRVNEQFAAATGIPRGLPVVHTANDKATEALGAGLRDQRQGLVSLGTYIAAMVVGVEYANDSVNYFSNFASERNRYIYESAGIRRGMWTVSWLRNLVGAEITQSAAEADMSREEHLNTLAATVPAGCDGLMCVLDWLASPTQPHKKGMFIGFDERHGYAHMYRAILEGIAFRMKQNVAAMEAELGFRIENLVISGGGSNSDVGMQIFADVFNIPVARNAVPNAAGLGAAICVAVACGIYPDLDVATQRMVHQADGFTPDPSRAHLYSKLGEVYADISAQTDVILERTYNILSEQ</sequence>
<dbReference type="Pfam" id="PF02782">
    <property type="entry name" value="FGGY_C"/>
    <property type="match status" value="1"/>
</dbReference>
<comment type="similarity">
    <text evidence="1">Belongs to the FGGY kinase family.</text>
</comment>
<keyword evidence="3" id="KW-0808">Transferase</keyword>
<evidence type="ECO:0000256" key="1">
    <source>
        <dbReference type="ARBA" id="ARBA00009156"/>
    </source>
</evidence>
<dbReference type="CDD" id="cd07779">
    <property type="entry name" value="ASKHA_NBD_FGGY_YgcE-like"/>
    <property type="match status" value="1"/>
</dbReference>
<dbReference type="Gene3D" id="3.30.420.40">
    <property type="match status" value="3"/>
</dbReference>
<keyword evidence="4 7" id="KW-0418">Kinase</keyword>
<dbReference type="Proteomes" id="UP001368654">
    <property type="component" value="Unassembled WGS sequence"/>
</dbReference>
<evidence type="ECO:0000256" key="2">
    <source>
        <dbReference type="ARBA" id="ARBA00022629"/>
    </source>
</evidence>
<reference evidence="7 8" key="1">
    <citation type="submission" date="2024-02" db="EMBL/GenBank/DDBJ databases">
        <authorList>
            <person name="Saticioglu I.B."/>
        </authorList>
    </citation>
    <scope>NUCLEOTIDE SEQUENCE [LARGE SCALE GENOMIC DNA]</scope>
    <source>
        <strain evidence="7 8">Mu-86</strain>
    </source>
</reference>
<dbReference type="PANTHER" id="PTHR43095:SF5">
    <property type="entry name" value="XYLULOSE KINASE"/>
    <property type="match status" value="1"/>
</dbReference>